<evidence type="ECO:0000256" key="1">
    <source>
        <dbReference type="SAM" id="Phobius"/>
    </source>
</evidence>
<reference evidence="2 3" key="1">
    <citation type="submission" date="2016-06" db="EMBL/GenBank/DDBJ databases">
        <title>Complete genome sequence of a deep-branching marine Gamma Proteobacterium Woeseia oceani type strain XK5.</title>
        <authorList>
            <person name="Mu D."/>
            <person name="Du Z."/>
        </authorList>
    </citation>
    <scope>NUCLEOTIDE SEQUENCE [LARGE SCALE GENOMIC DNA]</scope>
    <source>
        <strain evidence="2 3">XK5</strain>
    </source>
</reference>
<organism evidence="2 3">
    <name type="scientific">Woeseia oceani</name>
    <dbReference type="NCBI Taxonomy" id="1548547"/>
    <lineage>
        <taxon>Bacteria</taxon>
        <taxon>Pseudomonadati</taxon>
        <taxon>Pseudomonadota</taxon>
        <taxon>Gammaproteobacteria</taxon>
        <taxon>Woeseiales</taxon>
        <taxon>Woeseiaceae</taxon>
        <taxon>Woeseia</taxon>
    </lineage>
</organism>
<feature type="transmembrane region" description="Helical" evidence="1">
    <location>
        <begin position="208"/>
        <end position="225"/>
    </location>
</feature>
<feature type="transmembrane region" description="Helical" evidence="1">
    <location>
        <begin position="113"/>
        <end position="136"/>
    </location>
</feature>
<gene>
    <name evidence="2" type="ORF">BA177_01325</name>
</gene>
<proteinExistence type="predicted"/>
<sequence>MTRSHDSAYAIYPRPAGPLIPEHSVLGGLWRWVRWVAALCVLVLLIDLFFVIVIWVDGTQALGRLIATERQILGLDSSTDAGRFVDATVTAAHDWVLVKTGLGTWLTTQRSGLLAALIDGLWVLVETALLGLQLFAMRLAVLILSLPLFVLVGTTAVADGLYGWLMRRTGGGRESGFIYHRAKRAVPVFLLLVWAVYLVPPVPMNPRWVIPPFVVLFAIALRLRVSYFKKYI</sequence>
<keyword evidence="1" id="KW-0472">Membrane</keyword>
<keyword evidence="1" id="KW-0812">Transmembrane</keyword>
<dbReference type="Proteomes" id="UP000092695">
    <property type="component" value="Chromosome"/>
</dbReference>
<dbReference type="InterPro" id="IPR022266">
    <property type="entry name" value="DtrJ-like"/>
</dbReference>
<feature type="transmembrane region" description="Helical" evidence="1">
    <location>
        <begin position="32"/>
        <end position="56"/>
    </location>
</feature>
<keyword evidence="1" id="KW-1133">Transmembrane helix</keyword>
<dbReference type="STRING" id="1548547.BA177_01325"/>
<evidence type="ECO:0008006" key="4">
    <source>
        <dbReference type="Google" id="ProtNLM"/>
    </source>
</evidence>
<keyword evidence="3" id="KW-1185">Reference proteome</keyword>
<evidence type="ECO:0000313" key="2">
    <source>
        <dbReference type="EMBL" id="ANO50043.1"/>
    </source>
</evidence>
<dbReference type="AlphaFoldDB" id="A0A193LC48"/>
<dbReference type="EMBL" id="CP016268">
    <property type="protein sequence ID" value="ANO50043.1"/>
    <property type="molecule type" value="Genomic_DNA"/>
</dbReference>
<feature type="transmembrane region" description="Helical" evidence="1">
    <location>
        <begin position="142"/>
        <end position="165"/>
    </location>
</feature>
<feature type="transmembrane region" description="Helical" evidence="1">
    <location>
        <begin position="185"/>
        <end position="202"/>
    </location>
</feature>
<accession>A0A193LC48</accession>
<dbReference type="KEGG" id="woc:BA177_01325"/>
<protein>
    <recommendedName>
        <fullName evidence="4">Integrating conjugative element membrane protein</fullName>
    </recommendedName>
</protein>
<evidence type="ECO:0000313" key="3">
    <source>
        <dbReference type="Proteomes" id="UP000092695"/>
    </source>
</evidence>
<dbReference type="Pfam" id="PF14348">
    <property type="entry name" value="DtrJ-like"/>
    <property type="match status" value="1"/>
</dbReference>
<name>A0A193LC48_9GAMM</name>